<reference evidence="1" key="1">
    <citation type="submission" date="2013-07" db="EMBL/GenBank/DDBJ databases">
        <title>The genome of Eucalyptus grandis.</title>
        <authorList>
            <person name="Schmutz J."/>
            <person name="Hayes R."/>
            <person name="Myburg A."/>
            <person name="Tuskan G."/>
            <person name="Grattapaglia D."/>
            <person name="Rokhsar D.S."/>
        </authorList>
    </citation>
    <scope>NUCLEOTIDE SEQUENCE</scope>
    <source>
        <tissue evidence="1">Leaf extractions</tissue>
    </source>
</reference>
<dbReference type="InParanoid" id="A0A059AFR9"/>
<proteinExistence type="predicted"/>
<dbReference type="EMBL" id="KK198762">
    <property type="protein sequence ID" value="KCW52897.1"/>
    <property type="molecule type" value="Genomic_DNA"/>
</dbReference>
<sequence length="76" mass="9430">MFDTLCHKSFYLYLLIINACKKNNNNNSWHICTLHMHETFQIWKLVNDRFINYWFCCVTLQEYPLFFDKIIRKAEF</sequence>
<protein>
    <submittedName>
        <fullName evidence="1">Uncharacterized protein</fullName>
    </submittedName>
</protein>
<accession>A0A059AFR9</accession>
<evidence type="ECO:0000313" key="1">
    <source>
        <dbReference type="EMBL" id="KCW52897.1"/>
    </source>
</evidence>
<dbReference type="AlphaFoldDB" id="A0A059AFR9"/>
<name>A0A059AFR9_EUCGR</name>
<organism evidence="1">
    <name type="scientific">Eucalyptus grandis</name>
    <name type="common">Flooded gum</name>
    <dbReference type="NCBI Taxonomy" id="71139"/>
    <lineage>
        <taxon>Eukaryota</taxon>
        <taxon>Viridiplantae</taxon>
        <taxon>Streptophyta</taxon>
        <taxon>Embryophyta</taxon>
        <taxon>Tracheophyta</taxon>
        <taxon>Spermatophyta</taxon>
        <taxon>Magnoliopsida</taxon>
        <taxon>eudicotyledons</taxon>
        <taxon>Gunneridae</taxon>
        <taxon>Pentapetalae</taxon>
        <taxon>rosids</taxon>
        <taxon>malvids</taxon>
        <taxon>Myrtales</taxon>
        <taxon>Myrtaceae</taxon>
        <taxon>Myrtoideae</taxon>
        <taxon>Eucalypteae</taxon>
        <taxon>Eucalyptus</taxon>
    </lineage>
</organism>
<dbReference type="Gramene" id="KCW52897">
    <property type="protein sequence ID" value="KCW52897"/>
    <property type="gene ID" value="EUGRSUZ_J02216"/>
</dbReference>
<gene>
    <name evidence="1" type="ORF">EUGRSUZ_J02216</name>
</gene>